<dbReference type="AlphaFoldDB" id="V5X8R7"/>
<sequence>MEIARVDVGEITLNTALAGSGPPIVLLHGWPHTWRLWGGVIEILAESRRVIAPDLRGTGGSTRAATGYDLQTVADDIDRLLDVLDVSDALVAGIDVGAPIAWMFAERHPARARRLAVMEAVLPNAPGAEEFFADGPPWWFGFHAVDGLAEAIVTGREDHYLGWFLDGGTVTALAPGLREEFVAAYSGYDSLRCGFEYYRRNALNSSQIQSAVADARRVPVPTLAIAGGVVGHVLGVQLQPITQNLRTVDMTHCGHLIPVDDPCGLAVALAEFADPESADPQQYS</sequence>
<organism evidence="2 3">
    <name type="scientific">Mycolicibacterium neoaurum VKM Ac-1815D</name>
    <dbReference type="NCBI Taxonomy" id="700508"/>
    <lineage>
        <taxon>Bacteria</taxon>
        <taxon>Bacillati</taxon>
        <taxon>Actinomycetota</taxon>
        <taxon>Actinomycetes</taxon>
        <taxon>Mycobacteriales</taxon>
        <taxon>Mycobacteriaceae</taxon>
        <taxon>Mycolicibacterium</taxon>
    </lineage>
</organism>
<dbReference type="SUPFAM" id="SSF53474">
    <property type="entry name" value="alpha/beta-Hydrolases"/>
    <property type="match status" value="1"/>
</dbReference>
<gene>
    <name evidence="2" type="ORF">D174_04010</name>
</gene>
<dbReference type="EMBL" id="CP006936">
    <property type="protein sequence ID" value="AHC23809.1"/>
    <property type="molecule type" value="Genomic_DNA"/>
</dbReference>
<keyword evidence="3" id="KW-1185">Reference proteome</keyword>
<reference evidence="2 3" key="1">
    <citation type="journal article" date="2014" name="Genome Announc.">
        <title>Complete Genome Sequence of Sterol-Transforming Mycobacterium neoaurum Strain VKM Ac-1815D.</title>
        <authorList>
            <person name="Shtratnikova V.Y."/>
            <person name="Bragin E.Y."/>
            <person name="Dovbnya D.V."/>
            <person name="Pekov Y.A."/>
            <person name="Schelkunov M.I."/>
            <person name="Strizhov N."/>
            <person name="Ivashina T.V."/>
            <person name="Ashapkin V.V."/>
            <person name="Donova M.V."/>
        </authorList>
    </citation>
    <scope>NUCLEOTIDE SEQUENCE [LARGE SCALE GENOMIC DNA]</scope>
    <source>
        <strain evidence="2 3">VKM Ac-1815D</strain>
    </source>
</reference>
<accession>V5X8R7</accession>
<dbReference type="InterPro" id="IPR000073">
    <property type="entry name" value="AB_hydrolase_1"/>
</dbReference>
<evidence type="ECO:0000313" key="2">
    <source>
        <dbReference type="EMBL" id="AHC23809.1"/>
    </source>
</evidence>
<protein>
    <submittedName>
        <fullName evidence="2">Alpha/beta hydrolase</fullName>
    </submittedName>
</protein>
<evidence type="ECO:0000313" key="3">
    <source>
        <dbReference type="Proteomes" id="UP000018763"/>
    </source>
</evidence>
<dbReference type="Proteomes" id="UP000018763">
    <property type="component" value="Chromosome"/>
</dbReference>
<evidence type="ECO:0000259" key="1">
    <source>
        <dbReference type="Pfam" id="PF00561"/>
    </source>
</evidence>
<dbReference type="InterPro" id="IPR029058">
    <property type="entry name" value="AB_hydrolase_fold"/>
</dbReference>
<proteinExistence type="predicted"/>
<feature type="domain" description="AB hydrolase-1" evidence="1">
    <location>
        <begin position="22"/>
        <end position="141"/>
    </location>
</feature>
<dbReference type="Pfam" id="PF00561">
    <property type="entry name" value="Abhydrolase_1"/>
    <property type="match status" value="1"/>
</dbReference>
<keyword evidence="2" id="KW-0378">Hydrolase</keyword>
<dbReference type="GO" id="GO:0016787">
    <property type="term" value="F:hydrolase activity"/>
    <property type="evidence" value="ECO:0007669"/>
    <property type="project" value="UniProtKB-KW"/>
</dbReference>
<dbReference type="Gene3D" id="3.40.50.1820">
    <property type="entry name" value="alpha/beta hydrolase"/>
    <property type="match status" value="1"/>
</dbReference>
<dbReference type="PANTHER" id="PTHR43329">
    <property type="entry name" value="EPOXIDE HYDROLASE"/>
    <property type="match status" value="1"/>
</dbReference>
<dbReference type="PRINTS" id="PR00111">
    <property type="entry name" value="ABHYDROLASE"/>
</dbReference>
<name>V5X8R7_MYCNE</name>